<dbReference type="InParanoid" id="K2RZX7"/>
<dbReference type="HOGENOM" id="CLU_1652488_0_0_1"/>
<organism evidence="2 3">
    <name type="scientific">Macrophomina phaseolina (strain MS6)</name>
    <name type="common">Charcoal rot fungus</name>
    <dbReference type="NCBI Taxonomy" id="1126212"/>
    <lineage>
        <taxon>Eukaryota</taxon>
        <taxon>Fungi</taxon>
        <taxon>Dikarya</taxon>
        <taxon>Ascomycota</taxon>
        <taxon>Pezizomycotina</taxon>
        <taxon>Dothideomycetes</taxon>
        <taxon>Dothideomycetes incertae sedis</taxon>
        <taxon>Botryosphaeriales</taxon>
        <taxon>Botryosphaeriaceae</taxon>
        <taxon>Macrophomina</taxon>
    </lineage>
</organism>
<evidence type="ECO:0000313" key="3">
    <source>
        <dbReference type="Proteomes" id="UP000007129"/>
    </source>
</evidence>
<gene>
    <name evidence="2" type="ORF">MPH_04477</name>
</gene>
<feature type="region of interest" description="Disordered" evidence="1">
    <location>
        <begin position="1"/>
        <end position="106"/>
    </location>
</feature>
<accession>K2RZX7</accession>
<dbReference type="AlphaFoldDB" id="K2RZX7"/>
<feature type="compositionally biased region" description="Basic and acidic residues" evidence="1">
    <location>
        <begin position="38"/>
        <end position="50"/>
    </location>
</feature>
<sequence length="160" mass="18433">MMSSYFTFVREPQNQLEQCQEKTNTDEKCGNEASDIISTDHARENKEQNKKINLIKSVMTHLVDPTSRNPPNTTPPPPGPPQARDAARPQRTRKRREKIKQKNSKHSAHLVYRCTLFLFPPSPHCRKNNQHFLPKKVLPCSIEPLLSPSYSSHLHHRSCC</sequence>
<dbReference type="VEuPathDB" id="FungiDB:MPH_04477"/>
<feature type="compositionally biased region" description="Basic residues" evidence="1">
    <location>
        <begin position="90"/>
        <end position="106"/>
    </location>
</feature>
<comment type="caution">
    <text evidence="2">The sequence shown here is derived from an EMBL/GenBank/DDBJ whole genome shotgun (WGS) entry which is preliminary data.</text>
</comment>
<feature type="compositionally biased region" description="Basic and acidic residues" evidence="1">
    <location>
        <begin position="19"/>
        <end position="30"/>
    </location>
</feature>
<evidence type="ECO:0000256" key="1">
    <source>
        <dbReference type="SAM" id="MobiDB-lite"/>
    </source>
</evidence>
<feature type="compositionally biased region" description="Polar residues" evidence="1">
    <location>
        <begin position="1"/>
        <end position="18"/>
    </location>
</feature>
<dbReference type="EMBL" id="AHHD01000211">
    <property type="protein sequence ID" value="EKG18282.1"/>
    <property type="molecule type" value="Genomic_DNA"/>
</dbReference>
<name>K2RZX7_MACPH</name>
<feature type="compositionally biased region" description="Pro residues" evidence="1">
    <location>
        <begin position="72"/>
        <end position="81"/>
    </location>
</feature>
<dbReference type="Proteomes" id="UP000007129">
    <property type="component" value="Unassembled WGS sequence"/>
</dbReference>
<reference evidence="2 3" key="1">
    <citation type="journal article" date="2012" name="BMC Genomics">
        <title>Tools to kill: Genome of one of the most destructive plant pathogenic fungi Macrophomina phaseolina.</title>
        <authorList>
            <person name="Islam M.S."/>
            <person name="Haque M.S."/>
            <person name="Islam M.M."/>
            <person name="Emdad E.M."/>
            <person name="Halim A."/>
            <person name="Hossen Q.M.M."/>
            <person name="Hossain M.Z."/>
            <person name="Ahmed B."/>
            <person name="Rahim S."/>
            <person name="Rahman M.S."/>
            <person name="Alam M.M."/>
            <person name="Hou S."/>
            <person name="Wan X."/>
            <person name="Saito J.A."/>
            <person name="Alam M."/>
        </authorList>
    </citation>
    <scope>NUCLEOTIDE SEQUENCE [LARGE SCALE GENOMIC DNA]</scope>
    <source>
        <strain evidence="2 3">MS6</strain>
    </source>
</reference>
<proteinExistence type="predicted"/>
<protein>
    <submittedName>
        <fullName evidence="2">Uncharacterized protein</fullName>
    </submittedName>
</protein>
<evidence type="ECO:0000313" key="2">
    <source>
        <dbReference type="EMBL" id="EKG18282.1"/>
    </source>
</evidence>